<gene>
    <name evidence="1" type="ORF">CD178_02571</name>
</gene>
<accession>A0A347WEM5</accession>
<evidence type="ECO:0000313" key="2">
    <source>
        <dbReference type="Proteomes" id="UP000264120"/>
    </source>
</evidence>
<dbReference type="EMBL" id="CP023036">
    <property type="protein sequence ID" value="AXY23318.1"/>
    <property type="molecule type" value="Genomic_DNA"/>
</dbReference>
<protein>
    <submittedName>
        <fullName evidence="1">Uncharacterized protein</fullName>
    </submittedName>
</protein>
<evidence type="ECO:0000313" key="1">
    <source>
        <dbReference type="EMBL" id="AXY23318.1"/>
    </source>
</evidence>
<sequence length="36" mass="4078">MYMERVGDLHVALPAVMDCSDGKAFEMIWLAFYPGL</sequence>
<dbReference type="AlphaFoldDB" id="A0A347WEM5"/>
<dbReference type="KEGG" id="ksc:CD178_02571"/>
<dbReference type="Proteomes" id="UP000264120">
    <property type="component" value="Chromosome"/>
</dbReference>
<proteinExistence type="predicted"/>
<reference evidence="1 2" key="1">
    <citation type="submission" date="2017-08" db="EMBL/GenBank/DDBJ databases">
        <title>Complete genome sequence of Gluconacetobacter saccharivorans CV1 isolated from Fermented Vinegar.</title>
        <authorList>
            <person name="Kim S.-Y."/>
        </authorList>
    </citation>
    <scope>NUCLEOTIDE SEQUENCE [LARGE SCALE GENOMIC DNA]</scope>
    <source>
        <strain evidence="1 2">CV1</strain>
    </source>
</reference>
<organism evidence="1 2">
    <name type="scientific">Komagataeibacter saccharivorans</name>
    <dbReference type="NCBI Taxonomy" id="265959"/>
    <lineage>
        <taxon>Bacteria</taxon>
        <taxon>Pseudomonadati</taxon>
        <taxon>Pseudomonadota</taxon>
        <taxon>Alphaproteobacteria</taxon>
        <taxon>Acetobacterales</taxon>
        <taxon>Acetobacteraceae</taxon>
        <taxon>Komagataeibacter</taxon>
    </lineage>
</organism>
<keyword evidence="2" id="KW-1185">Reference proteome</keyword>
<name>A0A347WEM5_9PROT</name>